<dbReference type="OrthoDB" id="3219836at2759"/>
<keyword evidence="2" id="KW-1185">Reference proteome</keyword>
<reference evidence="1 2" key="1">
    <citation type="journal article" date="2017" name="Mol. Ecol.">
        <title>Comparative and population genomic landscape of Phellinus noxius: A hypervariable fungus causing root rot in trees.</title>
        <authorList>
            <person name="Chung C.L."/>
            <person name="Lee T.J."/>
            <person name="Akiba M."/>
            <person name="Lee H.H."/>
            <person name="Kuo T.H."/>
            <person name="Liu D."/>
            <person name="Ke H.M."/>
            <person name="Yokoi T."/>
            <person name="Roa M.B."/>
            <person name="Lu M.J."/>
            <person name="Chang Y.Y."/>
            <person name="Ann P.J."/>
            <person name="Tsai J.N."/>
            <person name="Chen C.Y."/>
            <person name="Tzean S.S."/>
            <person name="Ota Y."/>
            <person name="Hattori T."/>
            <person name="Sahashi N."/>
            <person name="Liou R.F."/>
            <person name="Kikuchi T."/>
            <person name="Tsai I.J."/>
        </authorList>
    </citation>
    <scope>NUCLEOTIDE SEQUENCE [LARGE SCALE GENOMIC DNA]</scope>
    <source>
        <strain evidence="1 2">FFPRI411160</strain>
    </source>
</reference>
<evidence type="ECO:0000313" key="1">
    <source>
        <dbReference type="EMBL" id="PAV15970.1"/>
    </source>
</evidence>
<dbReference type="AlphaFoldDB" id="A0A286U8T3"/>
<proteinExistence type="predicted"/>
<accession>A0A286U8T3</accession>
<gene>
    <name evidence="1" type="ORF">PNOK_0882800</name>
</gene>
<organism evidence="1 2">
    <name type="scientific">Pyrrhoderma noxium</name>
    <dbReference type="NCBI Taxonomy" id="2282107"/>
    <lineage>
        <taxon>Eukaryota</taxon>
        <taxon>Fungi</taxon>
        <taxon>Dikarya</taxon>
        <taxon>Basidiomycota</taxon>
        <taxon>Agaricomycotina</taxon>
        <taxon>Agaricomycetes</taxon>
        <taxon>Hymenochaetales</taxon>
        <taxon>Hymenochaetaceae</taxon>
        <taxon>Pyrrhoderma</taxon>
    </lineage>
</organism>
<dbReference type="Proteomes" id="UP000217199">
    <property type="component" value="Unassembled WGS sequence"/>
</dbReference>
<sequence>MPAPEVDVRALRPALGHVNLMVDTLIANAPVDDLRSIVRSMLATSPPSVSACFVSAARGCLSQSLHRSIAKQTTLFEVRERHGRNELLPTPRLSGLLSYIRTLYGAGMGFDSLEVLVGVVRATSGLRWDAEDRLAVELAVIDADISQAIQSCKEEHASGNVRDLNTARTALRKLRVALAECRSEVEEWGGEFPFPRGSANADCLQF</sequence>
<comment type="caution">
    <text evidence="1">The sequence shown here is derived from an EMBL/GenBank/DDBJ whole genome shotgun (WGS) entry which is preliminary data.</text>
</comment>
<dbReference type="STRING" id="2282107.A0A286U8T3"/>
<dbReference type="InParanoid" id="A0A286U8T3"/>
<name>A0A286U8T3_9AGAM</name>
<evidence type="ECO:0000313" key="2">
    <source>
        <dbReference type="Proteomes" id="UP000217199"/>
    </source>
</evidence>
<dbReference type="EMBL" id="NBII01000009">
    <property type="protein sequence ID" value="PAV15970.1"/>
    <property type="molecule type" value="Genomic_DNA"/>
</dbReference>
<protein>
    <submittedName>
        <fullName evidence="1">Aldo keto</fullName>
    </submittedName>
</protein>